<evidence type="ECO:0000313" key="4">
    <source>
        <dbReference type="Proteomes" id="UP000744438"/>
    </source>
</evidence>
<gene>
    <name evidence="3" type="ORF">ISQ63_01100</name>
</gene>
<evidence type="ECO:0000256" key="1">
    <source>
        <dbReference type="ARBA" id="ARBA00060876"/>
    </source>
</evidence>
<dbReference type="SUPFAM" id="SSF52540">
    <property type="entry name" value="P-loop containing nucleoside triphosphate hydrolases"/>
    <property type="match status" value="1"/>
</dbReference>
<proteinExistence type="predicted"/>
<evidence type="ECO:0000259" key="2">
    <source>
        <dbReference type="Pfam" id="PF13614"/>
    </source>
</evidence>
<evidence type="ECO:0000313" key="3">
    <source>
        <dbReference type="EMBL" id="MBL6811461.1"/>
    </source>
</evidence>
<dbReference type="PANTHER" id="PTHR13696:SF52">
    <property type="entry name" value="PARA FAMILY PROTEIN CT_582"/>
    <property type="match status" value="1"/>
</dbReference>
<dbReference type="CDD" id="cd02042">
    <property type="entry name" value="ParAB_family"/>
    <property type="match status" value="1"/>
</dbReference>
<dbReference type="FunFam" id="3.40.50.300:FF:000285">
    <property type="entry name" value="Sporulation initiation inhibitor Soj"/>
    <property type="match status" value="1"/>
</dbReference>
<sequence>MKVLVVANQKGGVGKTTTTLNLAASLAATGRKILLMDIDSQANLTTGLGGKKTYEETTITDVLLDDASLESLMQRKPEFNFDVIPGSPDLISAELEMARVSDPTSILKGKLNLLAHKYDYCLIDSPPSLGMLSVSALRAADKIIIPLQCEHFSIEGLAAMQRTIIEINEATGSNLKIDGILRTMFDQEKERAREISEKLEKSLAHQVFSTIIPKCDLLAEAPSEGKPIMYIDPDAKGALAYFALAGEIIMKFEDKNVA</sequence>
<dbReference type="Gene3D" id="3.40.50.300">
    <property type="entry name" value="P-loop containing nucleotide triphosphate hydrolases"/>
    <property type="match status" value="1"/>
</dbReference>
<dbReference type="EMBL" id="JADHQC010000003">
    <property type="protein sequence ID" value="MBL6811461.1"/>
    <property type="molecule type" value="Genomic_DNA"/>
</dbReference>
<organism evidence="3 4">
    <name type="scientific">SAR86 cluster bacterium</name>
    <dbReference type="NCBI Taxonomy" id="2030880"/>
    <lineage>
        <taxon>Bacteria</taxon>
        <taxon>Pseudomonadati</taxon>
        <taxon>Pseudomonadota</taxon>
        <taxon>Gammaproteobacteria</taxon>
        <taxon>SAR86 cluster</taxon>
    </lineage>
</organism>
<dbReference type="AlphaFoldDB" id="A0A937HYF0"/>
<dbReference type="Proteomes" id="UP000744438">
    <property type="component" value="Unassembled WGS sequence"/>
</dbReference>
<accession>A0A937HYF0</accession>
<name>A0A937HYF0_9GAMM</name>
<dbReference type="InterPro" id="IPR027417">
    <property type="entry name" value="P-loop_NTPase"/>
</dbReference>
<dbReference type="Pfam" id="PF13614">
    <property type="entry name" value="AAA_31"/>
    <property type="match status" value="1"/>
</dbReference>
<feature type="domain" description="AAA" evidence="2">
    <location>
        <begin position="1"/>
        <end position="177"/>
    </location>
</feature>
<comment type="similarity">
    <text evidence="1">To B.subtilis soj.</text>
</comment>
<protein>
    <submittedName>
        <fullName evidence="3">ParA family protein</fullName>
    </submittedName>
</protein>
<dbReference type="InterPro" id="IPR025669">
    <property type="entry name" value="AAA_dom"/>
</dbReference>
<dbReference type="InterPro" id="IPR050678">
    <property type="entry name" value="DNA_Partitioning_ATPase"/>
</dbReference>
<dbReference type="PANTHER" id="PTHR13696">
    <property type="entry name" value="P-LOOP CONTAINING NUCLEOSIDE TRIPHOSPHATE HYDROLASE"/>
    <property type="match status" value="1"/>
</dbReference>
<reference evidence="3" key="1">
    <citation type="submission" date="2020-10" db="EMBL/GenBank/DDBJ databases">
        <title>Microbiome of the Black Sea water column analyzed by genome centric metagenomics.</title>
        <authorList>
            <person name="Cabello-Yeves P.J."/>
            <person name="Callieri C."/>
            <person name="Picazo A."/>
            <person name="Mehrshad M."/>
            <person name="Haro-Moreno J.M."/>
            <person name="Roda-Garcia J."/>
            <person name="Dzembekova N."/>
            <person name="Slabakova V."/>
            <person name="Slabakova N."/>
            <person name="Moncheva S."/>
            <person name="Rodriguez-Valera F."/>
        </authorList>
    </citation>
    <scope>NUCLEOTIDE SEQUENCE</scope>
    <source>
        <strain evidence="3">BS307-5m-G49</strain>
    </source>
</reference>
<comment type="caution">
    <text evidence="3">The sequence shown here is derived from an EMBL/GenBank/DDBJ whole genome shotgun (WGS) entry which is preliminary data.</text>
</comment>
<dbReference type="PIRSF" id="PIRSF009320">
    <property type="entry name" value="Nuc_binding_HP_1000"/>
    <property type="match status" value="1"/>
</dbReference>